<sequence>MKRPDPIGLYRDCRRFGDPIAATSRTSKSTHFDKATTAMSGVENKMFVLPAEFELAALHVNKKYGNHDDSVNTVNRSKSAEGRQSERGGQSSGYRSTSIGLPTRHAQIHPLAQFGAIVVQPNGFLLRGAGLTDHAHSAKVLNSDQLSVPDSSSTSTADSDREDVTPFRRPDHTGRNLLINQTRVDKNQPNGFLVTSAHVDSLTQSNGNQQKTVLVQAFSYSTEKSQSTGSVSVSKPQFQSDYVLL</sequence>
<name>A0A8S9Y9Z8_9TREM</name>
<evidence type="ECO:0000256" key="1">
    <source>
        <dbReference type="SAM" id="MobiDB-lite"/>
    </source>
</evidence>
<protein>
    <submittedName>
        <fullName evidence="2">Uncharacterized protein</fullName>
    </submittedName>
</protein>
<dbReference type="Proteomes" id="UP000822476">
    <property type="component" value="Unassembled WGS sequence"/>
</dbReference>
<accession>A0A8S9Y9Z8</accession>
<gene>
    <name evidence="2" type="ORF">EG68_06535</name>
</gene>
<feature type="compositionally biased region" description="Low complexity" evidence="1">
    <location>
        <begin position="87"/>
        <end position="96"/>
    </location>
</feature>
<proteinExistence type="predicted"/>
<organism evidence="2 3">
    <name type="scientific">Paragonimus skrjabini miyazakii</name>
    <dbReference type="NCBI Taxonomy" id="59628"/>
    <lineage>
        <taxon>Eukaryota</taxon>
        <taxon>Metazoa</taxon>
        <taxon>Spiralia</taxon>
        <taxon>Lophotrochozoa</taxon>
        <taxon>Platyhelminthes</taxon>
        <taxon>Trematoda</taxon>
        <taxon>Digenea</taxon>
        <taxon>Plagiorchiida</taxon>
        <taxon>Troglotremata</taxon>
        <taxon>Troglotrematidae</taxon>
        <taxon>Paragonimus</taxon>
    </lineage>
</organism>
<dbReference type="OrthoDB" id="6241805at2759"/>
<feature type="region of interest" description="Disordered" evidence="1">
    <location>
        <begin position="65"/>
        <end position="98"/>
    </location>
</feature>
<evidence type="ECO:0000313" key="2">
    <source>
        <dbReference type="EMBL" id="KAF7232946.1"/>
    </source>
</evidence>
<evidence type="ECO:0000313" key="3">
    <source>
        <dbReference type="Proteomes" id="UP000822476"/>
    </source>
</evidence>
<reference evidence="2" key="1">
    <citation type="submission" date="2019-07" db="EMBL/GenBank/DDBJ databases">
        <title>Annotation for the trematode Paragonimus miyazaki's.</title>
        <authorList>
            <person name="Choi Y.-J."/>
        </authorList>
    </citation>
    <scope>NUCLEOTIDE SEQUENCE</scope>
    <source>
        <strain evidence="2">Japan</strain>
    </source>
</reference>
<feature type="region of interest" description="Disordered" evidence="1">
    <location>
        <begin position="143"/>
        <end position="175"/>
    </location>
</feature>
<feature type="compositionally biased region" description="Basic and acidic residues" evidence="1">
    <location>
        <begin position="158"/>
        <end position="174"/>
    </location>
</feature>
<keyword evidence="3" id="KW-1185">Reference proteome</keyword>
<comment type="caution">
    <text evidence="2">The sequence shown here is derived from an EMBL/GenBank/DDBJ whole genome shotgun (WGS) entry which is preliminary data.</text>
</comment>
<dbReference type="AlphaFoldDB" id="A0A8S9Y9Z8"/>
<feature type="compositionally biased region" description="Low complexity" evidence="1">
    <location>
        <begin position="143"/>
        <end position="157"/>
    </location>
</feature>
<dbReference type="EMBL" id="JTDE01021426">
    <property type="protein sequence ID" value="KAF7232946.1"/>
    <property type="molecule type" value="Genomic_DNA"/>
</dbReference>